<evidence type="ECO:0000313" key="4">
    <source>
        <dbReference type="EnsemblMetazoa" id="PHUM430470-PA"/>
    </source>
</evidence>
<organism>
    <name type="scientific">Pediculus humanus subsp. corporis</name>
    <name type="common">Body louse</name>
    <dbReference type="NCBI Taxonomy" id="121224"/>
    <lineage>
        <taxon>Eukaryota</taxon>
        <taxon>Metazoa</taxon>
        <taxon>Ecdysozoa</taxon>
        <taxon>Arthropoda</taxon>
        <taxon>Hexapoda</taxon>
        <taxon>Insecta</taxon>
        <taxon>Pterygota</taxon>
        <taxon>Neoptera</taxon>
        <taxon>Paraneoptera</taxon>
        <taxon>Psocodea</taxon>
        <taxon>Troctomorpha</taxon>
        <taxon>Phthiraptera</taxon>
        <taxon>Anoplura</taxon>
        <taxon>Pediculidae</taxon>
        <taxon>Pediculus</taxon>
    </lineage>
</organism>
<feature type="region of interest" description="Disordered" evidence="1">
    <location>
        <begin position="274"/>
        <end position="475"/>
    </location>
</feature>
<accession>E0VTC7</accession>
<feature type="transmembrane region" description="Helical" evidence="2">
    <location>
        <begin position="38"/>
        <end position="61"/>
    </location>
</feature>
<dbReference type="VEuPathDB" id="VectorBase:PHUM430470"/>
<feature type="compositionally biased region" description="Basic and acidic residues" evidence="1">
    <location>
        <begin position="410"/>
        <end position="422"/>
    </location>
</feature>
<evidence type="ECO:0000313" key="3">
    <source>
        <dbReference type="EMBL" id="EEB16633.1"/>
    </source>
</evidence>
<keyword evidence="2" id="KW-0472">Membrane</keyword>
<dbReference type="EnsemblMetazoa" id="PHUM430470-RA">
    <property type="protein sequence ID" value="PHUM430470-PA"/>
    <property type="gene ID" value="PHUM430470"/>
</dbReference>
<feature type="region of interest" description="Disordered" evidence="1">
    <location>
        <begin position="548"/>
        <end position="578"/>
    </location>
</feature>
<reference evidence="3" key="1">
    <citation type="submission" date="2007-04" db="EMBL/GenBank/DDBJ databases">
        <title>Annotation of Pediculus humanus corporis strain USDA.</title>
        <authorList>
            <person name="Kirkness E."/>
            <person name="Hannick L."/>
            <person name="Hass B."/>
            <person name="Bruggner R."/>
            <person name="Lawson D."/>
            <person name="Bidwell S."/>
            <person name="Joardar V."/>
            <person name="Caler E."/>
            <person name="Walenz B."/>
            <person name="Inman J."/>
            <person name="Schobel S."/>
            <person name="Galinsky K."/>
            <person name="Amedeo P."/>
            <person name="Strausberg R."/>
        </authorList>
    </citation>
    <scope>NUCLEOTIDE SEQUENCE</scope>
    <source>
        <strain evidence="3">USDA</strain>
    </source>
</reference>
<reference evidence="4" key="3">
    <citation type="submission" date="2021-02" db="UniProtKB">
        <authorList>
            <consortium name="EnsemblMetazoa"/>
        </authorList>
    </citation>
    <scope>IDENTIFICATION</scope>
    <source>
        <strain evidence="4">USDA</strain>
    </source>
</reference>
<feature type="transmembrane region" description="Helical" evidence="2">
    <location>
        <begin position="105"/>
        <end position="125"/>
    </location>
</feature>
<feature type="compositionally biased region" description="Basic and acidic residues" evidence="1">
    <location>
        <begin position="377"/>
        <end position="391"/>
    </location>
</feature>
<dbReference type="eggNOG" id="ENOG502S28Z">
    <property type="taxonomic scope" value="Eukaryota"/>
</dbReference>
<dbReference type="CTD" id="8230225"/>
<sequence length="781" mass="90187">MIYKRVTDDEANKLFYFLQKYSREWPLLNNVTWEENGAIFADVTYGSYIIITIGLIIGQCSGELKRCRKMENFFLIVGAILFIATGSLELAALESVEERLVDNAAILGVFSLVAGFLFIIDLLTASKRRKRQKLKSINKEGLSKLTQTEEKNLNEIIQSDVNGNIQTEGGGHRIPKNAVKLLPTSPVLSEYVFPPQKYTNNQYLGPVDYYPEPLPIDKDELKTHEGKIRYTESFLRSEKGLYPNLRKGSEQDRSNNHYFIPTGYVLVPAEQFHSKSPTKSDSGIGESYTPPSYTKVIPSAKLKTKREKENFLDTSANESYPLSRKKSIRLQPSGKLSKTPPPPSDAYFPNGKDAGSDSWHVHGNSYKVNSSDLSENEGMRPDSKNDYEMKQIKPQKAINKNFESEEDSTDEHKRSYSIEEYSRPSSRFSQESREWYNKHKGNMKYEGHGNDQNKFSYSKRSSPFNKSVPTSPFVKPKSILRFDDDRSSKKQNEFNYNKNLQYDSLDSKKIAEDLKTLKEITTSIDYEQENYMLKQKLRKEYEEREKLKQKFKKQLDTDNDDSDDEKNRRVSEKEEQYFGLKDLKQSHKEKKFEPLSKAISLDTYLKKGDGKEINDRMRDKYFERESQASREAQEFRDLIDEHSDETNYSQSTDEEIRLRVETPGSYKSEALVWVENPKENQPSSTSPPISPTHPGYVLYRAQNWPESPSPTDRFNFNAKEAQQISINKSPTPPIIDRLKNDYPYSNDKMNSQKSRLLDFDQISENVKDSVMTSRQKGSRLI</sequence>
<feature type="compositionally biased region" description="Polar residues" evidence="1">
    <location>
        <begin position="452"/>
        <end position="470"/>
    </location>
</feature>
<evidence type="ECO:0000256" key="1">
    <source>
        <dbReference type="SAM" id="MobiDB-lite"/>
    </source>
</evidence>
<dbReference type="Proteomes" id="UP000009046">
    <property type="component" value="Unassembled WGS sequence"/>
</dbReference>
<dbReference type="RefSeq" id="XP_002429371.1">
    <property type="nucleotide sequence ID" value="XM_002429326.1"/>
</dbReference>
<feature type="compositionally biased region" description="Basic and acidic residues" evidence="1">
    <location>
        <begin position="565"/>
        <end position="578"/>
    </location>
</feature>
<keyword evidence="5" id="KW-1185">Reference proteome</keyword>
<proteinExistence type="predicted"/>
<feature type="compositionally biased region" description="Basic and acidic residues" evidence="1">
    <location>
        <begin position="623"/>
        <end position="645"/>
    </location>
</feature>
<feature type="compositionally biased region" description="Basic and acidic residues" evidence="1">
    <location>
        <begin position="430"/>
        <end position="451"/>
    </location>
</feature>
<protein>
    <submittedName>
        <fullName evidence="3 4">Cylicin-1, putative</fullName>
    </submittedName>
</protein>
<feature type="transmembrane region" description="Helical" evidence="2">
    <location>
        <begin position="73"/>
        <end position="93"/>
    </location>
</feature>
<dbReference type="EMBL" id="AAZO01005252">
    <property type="status" value="NOT_ANNOTATED_CDS"/>
    <property type="molecule type" value="Genomic_DNA"/>
</dbReference>
<feature type="region of interest" description="Disordered" evidence="1">
    <location>
        <begin position="623"/>
        <end position="654"/>
    </location>
</feature>
<dbReference type="InParanoid" id="E0VTC7"/>
<dbReference type="HOGENOM" id="CLU_358757_0_0_1"/>
<dbReference type="OrthoDB" id="8180835at2759"/>
<dbReference type="AlphaFoldDB" id="E0VTC7"/>
<evidence type="ECO:0000313" key="5">
    <source>
        <dbReference type="Proteomes" id="UP000009046"/>
    </source>
</evidence>
<dbReference type="KEGG" id="phu:Phum_PHUM430470"/>
<reference evidence="3" key="2">
    <citation type="submission" date="2007-04" db="EMBL/GenBank/DDBJ databases">
        <title>The genome of the human body louse.</title>
        <authorList>
            <consortium name="The Human Body Louse Genome Consortium"/>
            <person name="Kirkness E."/>
            <person name="Walenz B."/>
            <person name="Hass B."/>
            <person name="Bruggner R."/>
            <person name="Strausberg R."/>
        </authorList>
    </citation>
    <scope>NUCLEOTIDE SEQUENCE</scope>
    <source>
        <strain evidence="3">USDA</strain>
    </source>
</reference>
<dbReference type="GeneID" id="8230225"/>
<keyword evidence="2" id="KW-1133">Transmembrane helix</keyword>
<dbReference type="EMBL" id="DS235761">
    <property type="protein sequence ID" value="EEB16633.1"/>
    <property type="molecule type" value="Genomic_DNA"/>
</dbReference>
<gene>
    <name evidence="4" type="primary">8230225</name>
    <name evidence="3" type="ORF">Phum_PHUM430470</name>
</gene>
<evidence type="ECO:0000256" key="2">
    <source>
        <dbReference type="SAM" id="Phobius"/>
    </source>
</evidence>
<keyword evidence="2" id="KW-0812">Transmembrane</keyword>
<name>E0VTC7_PEDHC</name>